<dbReference type="InterPro" id="IPR020556">
    <property type="entry name" value="Amidase_CS"/>
</dbReference>
<comment type="catalytic activity">
    <reaction evidence="9 10">
        <text>L-glutamyl-tRNA(Gln) + L-glutamine + ATP + H2O = L-glutaminyl-tRNA(Gln) + L-glutamate + ADP + phosphate + H(+)</text>
        <dbReference type="Rhea" id="RHEA:17521"/>
        <dbReference type="Rhea" id="RHEA-COMP:9681"/>
        <dbReference type="Rhea" id="RHEA-COMP:9684"/>
        <dbReference type="ChEBI" id="CHEBI:15377"/>
        <dbReference type="ChEBI" id="CHEBI:15378"/>
        <dbReference type="ChEBI" id="CHEBI:29985"/>
        <dbReference type="ChEBI" id="CHEBI:30616"/>
        <dbReference type="ChEBI" id="CHEBI:43474"/>
        <dbReference type="ChEBI" id="CHEBI:58359"/>
        <dbReference type="ChEBI" id="CHEBI:78520"/>
        <dbReference type="ChEBI" id="CHEBI:78521"/>
        <dbReference type="ChEBI" id="CHEBI:456216"/>
        <dbReference type="EC" id="6.3.5.7"/>
    </reaction>
</comment>
<dbReference type="GO" id="GO:0016740">
    <property type="term" value="F:transferase activity"/>
    <property type="evidence" value="ECO:0007669"/>
    <property type="project" value="UniProtKB-KW"/>
</dbReference>
<dbReference type="Pfam" id="PF01425">
    <property type="entry name" value="Amidase"/>
    <property type="match status" value="1"/>
</dbReference>
<dbReference type="EMBL" id="AP021875">
    <property type="protein sequence ID" value="BBO76247.1"/>
    <property type="molecule type" value="Genomic_DNA"/>
</dbReference>
<dbReference type="HAMAP" id="MF_00120">
    <property type="entry name" value="GatA"/>
    <property type="match status" value="1"/>
</dbReference>
<comment type="similarity">
    <text evidence="1 10">Belongs to the amidase family. GatA subfamily.</text>
</comment>
<keyword evidence="13" id="KW-1185">Reference proteome</keyword>
<dbReference type="KEGG" id="dwd:DSCW_36640"/>
<feature type="active site" description="Charge relay system" evidence="10">
    <location>
        <position position="175"/>
    </location>
</feature>
<dbReference type="GO" id="GO:0030956">
    <property type="term" value="C:glutamyl-tRNA(Gln) amidotransferase complex"/>
    <property type="evidence" value="ECO:0007669"/>
    <property type="project" value="InterPro"/>
</dbReference>
<comment type="subunit">
    <text evidence="2 10">Heterotrimer of A, B and C subunits.</text>
</comment>
<dbReference type="Gene3D" id="3.90.1300.10">
    <property type="entry name" value="Amidase signature (AS) domain"/>
    <property type="match status" value="1"/>
</dbReference>
<evidence type="ECO:0000313" key="12">
    <source>
        <dbReference type="EMBL" id="BBO76247.1"/>
    </source>
</evidence>
<dbReference type="InterPro" id="IPR000120">
    <property type="entry name" value="Amidase"/>
</dbReference>
<dbReference type="SUPFAM" id="SSF75304">
    <property type="entry name" value="Amidase signature (AS) enzymes"/>
    <property type="match status" value="1"/>
</dbReference>
<sequence>MSGTHFARSRLRWAAALQGTHAMKLHELTIEQASDLLQKKEISSVELTRAVFERIEAVDGKVGAFLTLDREGAMEQAAAADRRLAGGDGGPLTGIPLGIKDLMCTKGLRTTCASKILENFIPPYDATVVTRLKAAGAVIVGKLNMDEFAMGSTTEHSGFQVTRNPWNLDRIPGGSSGGSAAAVAADMCLGALGSDTGGSIRQPASHCGVAGIKPTYGRVSRFGLVAFASSLDQIGPLGKTVTDCAIMLDAIAGHDPKDSTSVPEPVPAFADIDGDGLGEVTIGIPKEYTSAQGLDPQVGAAVEQAVKTIESLGARCIEVSLPHTDHAVAAYYVIAPSEASSNLARYDGVKYGFRDKAQTDLLQMYRSTRSQGFGPEVQRRIILGTYALSAGYYDAYYGKASQVRTLIKNDFETAFASCDAVVSPVAPTPAYGIGETLDDPLAMYLSDVFTLSANLAGIPGISVPCGFSDDGMPIGLQIMGRHFNEAALFKIARQLESALSINTRKPNLE</sequence>
<dbReference type="EC" id="6.3.5.7" evidence="3 10"/>
<dbReference type="GO" id="GO:0006412">
    <property type="term" value="P:translation"/>
    <property type="evidence" value="ECO:0007669"/>
    <property type="project" value="UniProtKB-UniRule"/>
</dbReference>
<feature type="active site" description="Acyl-ester intermediate" evidence="10">
    <location>
        <position position="199"/>
    </location>
</feature>
<dbReference type="AlphaFoldDB" id="A0A5K7ZJK1"/>
<evidence type="ECO:0000259" key="11">
    <source>
        <dbReference type="Pfam" id="PF01425"/>
    </source>
</evidence>
<keyword evidence="5 10" id="KW-0436">Ligase</keyword>
<dbReference type="PANTHER" id="PTHR11895:SF151">
    <property type="entry name" value="GLUTAMYL-TRNA(GLN) AMIDOTRANSFERASE SUBUNIT A"/>
    <property type="match status" value="1"/>
</dbReference>
<comment type="function">
    <text evidence="10">Allows the formation of correctly charged Gln-tRNA(Gln) through the transamidation of misacylated Glu-tRNA(Gln) in organisms which lack glutaminyl-tRNA synthetase. The reaction takes place in the presence of glutamine and ATP through an activated gamma-phospho-Glu-tRNA(Gln).</text>
</comment>
<evidence type="ECO:0000256" key="7">
    <source>
        <dbReference type="ARBA" id="ARBA00022840"/>
    </source>
</evidence>
<dbReference type="InterPro" id="IPR004412">
    <property type="entry name" value="GatA"/>
</dbReference>
<accession>A0A5K7ZJK1</accession>
<proteinExistence type="inferred from homology"/>
<evidence type="ECO:0000256" key="8">
    <source>
        <dbReference type="ARBA" id="ARBA00022917"/>
    </source>
</evidence>
<feature type="active site" description="Charge relay system" evidence="10">
    <location>
        <position position="100"/>
    </location>
</feature>
<keyword evidence="7 10" id="KW-0067">ATP-binding</keyword>
<evidence type="ECO:0000256" key="9">
    <source>
        <dbReference type="ARBA" id="ARBA00047407"/>
    </source>
</evidence>
<dbReference type="PANTHER" id="PTHR11895">
    <property type="entry name" value="TRANSAMIDASE"/>
    <property type="match status" value="1"/>
</dbReference>
<name>A0A5K7ZJK1_9BACT</name>
<keyword evidence="8 10" id="KW-0648">Protein biosynthesis</keyword>
<keyword evidence="6 10" id="KW-0547">Nucleotide-binding</keyword>
<evidence type="ECO:0000256" key="4">
    <source>
        <dbReference type="ARBA" id="ARBA00014428"/>
    </source>
</evidence>
<dbReference type="PROSITE" id="PS00571">
    <property type="entry name" value="AMIDASES"/>
    <property type="match status" value="1"/>
</dbReference>
<evidence type="ECO:0000256" key="10">
    <source>
        <dbReference type="HAMAP-Rule" id="MF_00120"/>
    </source>
</evidence>
<evidence type="ECO:0000256" key="1">
    <source>
        <dbReference type="ARBA" id="ARBA00008069"/>
    </source>
</evidence>
<dbReference type="Proteomes" id="UP000427769">
    <property type="component" value="Chromosome"/>
</dbReference>
<evidence type="ECO:0000256" key="3">
    <source>
        <dbReference type="ARBA" id="ARBA00012739"/>
    </source>
</evidence>
<evidence type="ECO:0000256" key="2">
    <source>
        <dbReference type="ARBA" id="ARBA00011123"/>
    </source>
</evidence>
<evidence type="ECO:0000313" key="13">
    <source>
        <dbReference type="Proteomes" id="UP000427769"/>
    </source>
</evidence>
<dbReference type="InterPro" id="IPR023631">
    <property type="entry name" value="Amidase_dom"/>
</dbReference>
<dbReference type="InterPro" id="IPR036928">
    <property type="entry name" value="AS_sf"/>
</dbReference>
<reference evidence="12 13" key="1">
    <citation type="submission" date="2019-11" db="EMBL/GenBank/DDBJ databases">
        <title>Comparative genomics of hydrocarbon-degrading Desulfosarcina strains.</title>
        <authorList>
            <person name="Watanabe M."/>
            <person name="Kojima H."/>
            <person name="Fukui M."/>
        </authorList>
    </citation>
    <scope>NUCLEOTIDE SEQUENCE [LARGE SCALE GENOMIC DNA]</scope>
    <source>
        <strain evidence="12 13">PP31</strain>
    </source>
</reference>
<feature type="domain" description="Amidase" evidence="11">
    <location>
        <begin position="46"/>
        <end position="488"/>
    </location>
</feature>
<dbReference type="GO" id="GO:0050567">
    <property type="term" value="F:glutaminyl-tRNA synthase (glutamine-hydrolyzing) activity"/>
    <property type="evidence" value="ECO:0007669"/>
    <property type="project" value="UniProtKB-UniRule"/>
</dbReference>
<organism evidence="12 13">
    <name type="scientific">Desulfosarcina widdelii</name>
    <dbReference type="NCBI Taxonomy" id="947919"/>
    <lineage>
        <taxon>Bacteria</taxon>
        <taxon>Pseudomonadati</taxon>
        <taxon>Thermodesulfobacteriota</taxon>
        <taxon>Desulfobacteria</taxon>
        <taxon>Desulfobacterales</taxon>
        <taxon>Desulfosarcinaceae</taxon>
        <taxon>Desulfosarcina</taxon>
    </lineage>
</organism>
<dbReference type="NCBIfam" id="TIGR00132">
    <property type="entry name" value="gatA"/>
    <property type="match status" value="1"/>
</dbReference>
<protein>
    <recommendedName>
        <fullName evidence="4 10">Glutamyl-tRNA(Gln) amidotransferase subunit A</fullName>
        <shortName evidence="10">Glu-ADT subunit A</shortName>
        <ecNumber evidence="3 10">6.3.5.7</ecNumber>
    </recommendedName>
</protein>
<dbReference type="GO" id="GO:0005524">
    <property type="term" value="F:ATP binding"/>
    <property type="evidence" value="ECO:0007669"/>
    <property type="project" value="UniProtKB-KW"/>
</dbReference>
<evidence type="ECO:0000256" key="6">
    <source>
        <dbReference type="ARBA" id="ARBA00022741"/>
    </source>
</evidence>
<gene>
    <name evidence="10 12" type="primary">gatA</name>
    <name evidence="12" type="ORF">DSCW_36640</name>
</gene>
<evidence type="ECO:0000256" key="5">
    <source>
        <dbReference type="ARBA" id="ARBA00022598"/>
    </source>
</evidence>
<keyword evidence="12" id="KW-0808">Transferase</keyword>